<gene>
    <name evidence="2" type="ORF">PFISCL1PPCAC_825</name>
</gene>
<protein>
    <submittedName>
        <fullName evidence="2">Uncharacterized protein</fullName>
    </submittedName>
</protein>
<comment type="caution">
    <text evidence="2">The sequence shown here is derived from an EMBL/GenBank/DDBJ whole genome shotgun (WGS) entry which is preliminary data.</text>
</comment>
<evidence type="ECO:0000313" key="3">
    <source>
        <dbReference type="Proteomes" id="UP001432322"/>
    </source>
</evidence>
<evidence type="ECO:0000313" key="2">
    <source>
        <dbReference type="EMBL" id="GMT09528.1"/>
    </source>
</evidence>
<reference evidence="2" key="1">
    <citation type="submission" date="2023-10" db="EMBL/GenBank/DDBJ databases">
        <title>Genome assembly of Pristionchus species.</title>
        <authorList>
            <person name="Yoshida K."/>
            <person name="Sommer R.J."/>
        </authorList>
    </citation>
    <scope>NUCLEOTIDE SEQUENCE</scope>
    <source>
        <strain evidence="2">RS5133</strain>
    </source>
</reference>
<dbReference type="EMBL" id="BTSY01000001">
    <property type="protein sequence ID" value="GMT09528.1"/>
    <property type="molecule type" value="Genomic_DNA"/>
</dbReference>
<evidence type="ECO:0000256" key="1">
    <source>
        <dbReference type="SAM" id="MobiDB-lite"/>
    </source>
</evidence>
<proteinExistence type="predicted"/>
<organism evidence="2 3">
    <name type="scientific">Pristionchus fissidentatus</name>
    <dbReference type="NCBI Taxonomy" id="1538716"/>
    <lineage>
        <taxon>Eukaryota</taxon>
        <taxon>Metazoa</taxon>
        <taxon>Ecdysozoa</taxon>
        <taxon>Nematoda</taxon>
        <taxon>Chromadorea</taxon>
        <taxon>Rhabditida</taxon>
        <taxon>Rhabditina</taxon>
        <taxon>Diplogasteromorpha</taxon>
        <taxon>Diplogasteroidea</taxon>
        <taxon>Neodiplogasteridae</taxon>
        <taxon>Pristionchus</taxon>
    </lineage>
</organism>
<sequence length="247" mass="26257">TTTEIITLETKITTNPVTIVKTIPIIAVPTTPSTIIITTTPTTTVTETSTTTVSTTPVTTVITTPTTIITTTPTSALTETSEATVFTSPTTDFFTTPTEPTITNPASTETTTPTTFVTTTTLPPTTTTPNVLQNFTMVSVPNSTVPCYYEIRSLGRFSTNGLCPMAGSDPCAVSGLISVFGNCVGRKALNIVDPSTCASTLQYTNTQCVPWEAMIEDKVNPTADGTAVTNEYVSSLYFFLIKMNIFI</sequence>
<keyword evidence="3" id="KW-1185">Reference proteome</keyword>
<dbReference type="Proteomes" id="UP001432322">
    <property type="component" value="Unassembled WGS sequence"/>
</dbReference>
<dbReference type="AlphaFoldDB" id="A0AAV5US59"/>
<feature type="region of interest" description="Disordered" evidence="1">
    <location>
        <begin position="89"/>
        <end position="113"/>
    </location>
</feature>
<accession>A0AAV5US59</accession>
<name>A0AAV5US59_9BILA</name>
<feature type="non-terminal residue" evidence="2">
    <location>
        <position position="1"/>
    </location>
</feature>